<reference evidence="10 11" key="1">
    <citation type="submission" date="2019-07" db="EMBL/GenBank/DDBJ databases">
        <title>Whole genome shotgun sequence of Sporosarcina luteola NBRC 105378.</title>
        <authorList>
            <person name="Hosoyama A."/>
            <person name="Uohara A."/>
            <person name="Ohji S."/>
            <person name="Ichikawa N."/>
        </authorList>
    </citation>
    <scope>NUCLEOTIDE SEQUENCE [LARGE SCALE GENOMIC DNA]</scope>
    <source>
        <strain evidence="10 11">NBRC 105378</strain>
    </source>
</reference>
<dbReference type="InterPro" id="IPR003856">
    <property type="entry name" value="LPS_length_determ_N"/>
</dbReference>
<accession>A0A511Z725</accession>
<dbReference type="OrthoDB" id="2360475at2"/>
<comment type="similarity">
    <text evidence="2">Belongs to the CpsC/CapA family.</text>
</comment>
<evidence type="ECO:0000256" key="1">
    <source>
        <dbReference type="ARBA" id="ARBA00004651"/>
    </source>
</evidence>
<dbReference type="EMBL" id="BJYL01000020">
    <property type="protein sequence ID" value="GEN83252.1"/>
    <property type="molecule type" value="Genomic_DNA"/>
</dbReference>
<dbReference type="Pfam" id="PF02706">
    <property type="entry name" value="Wzz"/>
    <property type="match status" value="1"/>
</dbReference>
<evidence type="ECO:0000313" key="10">
    <source>
        <dbReference type="EMBL" id="GEN83252.1"/>
    </source>
</evidence>
<feature type="transmembrane region" description="Helical" evidence="7">
    <location>
        <begin position="175"/>
        <end position="195"/>
    </location>
</feature>
<evidence type="ECO:0000256" key="6">
    <source>
        <dbReference type="ARBA" id="ARBA00023136"/>
    </source>
</evidence>
<evidence type="ECO:0000259" key="9">
    <source>
        <dbReference type="Pfam" id="PF13807"/>
    </source>
</evidence>
<comment type="caution">
    <text evidence="10">The sequence shown here is derived from an EMBL/GenBank/DDBJ whole genome shotgun (WGS) entry which is preliminary data.</text>
</comment>
<feature type="transmembrane region" description="Helical" evidence="7">
    <location>
        <begin position="18"/>
        <end position="40"/>
    </location>
</feature>
<evidence type="ECO:0000256" key="4">
    <source>
        <dbReference type="ARBA" id="ARBA00022692"/>
    </source>
</evidence>
<dbReference type="InterPro" id="IPR032807">
    <property type="entry name" value="GNVR"/>
</dbReference>
<evidence type="ECO:0000313" key="11">
    <source>
        <dbReference type="Proteomes" id="UP000321901"/>
    </source>
</evidence>
<keyword evidence="6 7" id="KW-0472">Membrane</keyword>
<keyword evidence="5 7" id="KW-1133">Transmembrane helix</keyword>
<keyword evidence="11" id="KW-1185">Reference proteome</keyword>
<dbReference type="PANTHER" id="PTHR32309:SF13">
    <property type="entry name" value="FERRIC ENTEROBACTIN TRANSPORT PROTEIN FEPE"/>
    <property type="match status" value="1"/>
</dbReference>
<dbReference type="Proteomes" id="UP000321901">
    <property type="component" value="Unassembled WGS sequence"/>
</dbReference>
<comment type="subcellular location">
    <subcellularLocation>
        <location evidence="1">Cell membrane</location>
        <topology evidence="1">Multi-pass membrane protein</topology>
    </subcellularLocation>
</comment>
<name>A0A511Z725_9BACL</name>
<sequence length="237" mass="26473">MEDKISLYELLQAFKKRLLLNIGIFLFVVSATGLVSYFLLPPNYQSSTQILVNKKESGDEQLNSQDIQTNLQLINTYRVIIKSPVILSQVIEKLNLQTTPDLLTKKISVTSEQNSQVVNVTVKDRELKRAAEIANMTADVFQKEISELMNVDNVTILSPAINKSYIKPITPNTPLNIIIAAVVGLMIGVGITFLIEFFDTTVKTEEDIQELVGFSILGFVSPASAKKIRDAREKEVR</sequence>
<organism evidence="10 11">
    <name type="scientific">Sporosarcina luteola</name>
    <dbReference type="NCBI Taxonomy" id="582850"/>
    <lineage>
        <taxon>Bacteria</taxon>
        <taxon>Bacillati</taxon>
        <taxon>Bacillota</taxon>
        <taxon>Bacilli</taxon>
        <taxon>Bacillales</taxon>
        <taxon>Caryophanaceae</taxon>
        <taxon>Sporosarcina</taxon>
    </lineage>
</organism>
<evidence type="ECO:0000259" key="8">
    <source>
        <dbReference type="Pfam" id="PF02706"/>
    </source>
</evidence>
<evidence type="ECO:0000256" key="2">
    <source>
        <dbReference type="ARBA" id="ARBA00006683"/>
    </source>
</evidence>
<keyword evidence="3" id="KW-1003">Cell membrane</keyword>
<dbReference type="RefSeq" id="WP_147056987.1">
    <property type="nucleotide sequence ID" value="NZ_BJYL01000020.1"/>
</dbReference>
<gene>
    <name evidence="10" type="primary">capA</name>
    <name evidence="10" type="ORF">SLU01_15640</name>
</gene>
<dbReference type="GO" id="GO:0005886">
    <property type="term" value="C:plasma membrane"/>
    <property type="evidence" value="ECO:0007669"/>
    <property type="project" value="UniProtKB-SubCell"/>
</dbReference>
<keyword evidence="4 7" id="KW-0812">Transmembrane</keyword>
<dbReference type="InterPro" id="IPR050445">
    <property type="entry name" value="Bact_polysacc_biosynth/exp"/>
</dbReference>
<dbReference type="AlphaFoldDB" id="A0A511Z725"/>
<feature type="domain" description="Tyrosine-protein kinase G-rich" evidence="9">
    <location>
        <begin position="138"/>
        <end position="194"/>
    </location>
</feature>
<evidence type="ECO:0000256" key="5">
    <source>
        <dbReference type="ARBA" id="ARBA00022989"/>
    </source>
</evidence>
<protein>
    <submittedName>
        <fullName evidence="10">Capsular polysaccharide biosynthesis protein</fullName>
    </submittedName>
</protein>
<proteinExistence type="inferred from homology"/>
<dbReference type="Pfam" id="PF13807">
    <property type="entry name" value="GNVR"/>
    <property type="match status" value="1"/>
</dbReference>
<evidence type="ECO:0000256" key="3">
    <source>
        <dbReference type="ARBA" id="ARBA00022475"/>
    </source>
</evidence>
<evidence type="ECO:0000256" key="7">
    <source>
        <dbReference type="SAM" id="Phobius"/>
    </source>
</evidence>
<feature type="domain" description="Polysaccharide chain length determinant N-terminal" evidence="8">
    <location>
        <begin position="3"/>
        <end position="94"/>
    </location>
</feature>
<dbReference type="PANTHER" id="PTHR32309">
    <property type="entry name" value="TYROSINE-PROTEIN KINASE"/>
    <property type="match status" value="1"/>
</dbReference>
<dbReference type="GO" id="GO:0004713">
    <property type="term" value="F:protein tyrosine kinase activity"/>
    <property type="evidence" value="ECO:0007669"/>
    <property type="project" value="TreeGrafter"/>
</dbReference>